<keyword evidence="6 8" id="KW-0472">Membrane</keyword>
<comment type="caution">
    <text evidence="13">The sequence shown here is derived from an EMBL/GenBank/DDBJ whole genome shotgun (WGS) entry which is preliminary data.</text>
</comment>
<protein>
    <submittedName>
        <fullName evidence="13">Iron complex outermembrane receptor protein</fullName>
    </submittedName>
</protein>
<keyword evidence="13" id="KW-0675">Receptor</keyword>
<keyword evidence="3 8" id="KW-1134">Transmembrane beta strand</keyword>
<evidence type="ECO:0000256" key="2">
    <source>
        <dbReference type="ARBA" id="ARBA00022448"/>
    </source>
</evidence>
<evidence type="ECO:0000313" key="13">
    <source>
        <dbReference type="EMBL" id="TDQ36497.1"/>
    </source>
</evidence>
<keyword evidence="4 8" id="KW-0812">Transmembrane</keyword>
<feature type="domain" description="TonB-dependent receptor-like beta-barrel" evidence="11">
    <location>
        <begin position="219"/>
        <end position="654"/>
    </location>
</feature>
<dbReference type="InterPro" id="IPR037066">
    <property type="entry name" value="Plug_dom_sf"/>
</dbReference>
<dbReference type="PANTHER" id="PTHR30069:SF40">
    <property type="entry name" value="TONB-DEPENDENT RECEPTOR NMB0964-RELATED"/>
    <property type="match status" value="1"/>
</dbReference>
<evidence type="ECO:0000256" key="9">
    <source>
        <dbReference type="RuleBase" id="RU003357"/>
    </source>
</evidence>
<evidence type="ECO:0000259" key="11">
    <source>
        <dbReference type="Pfam" id="PF00593"/>
    </source>
</evidence>
<evidence type="ECO:0000259" key="12">
    <source>
        <dbReference type="Pfam" id="PF07715"/>
    </source>
</evidence>
<dbReference type="OrthoDB" id="9795928at2"/>
<organism evidence="13 14">
    <name type="scientific">Thiopseudomonas denitrificans</name>
    <dbReference type="NCBI Taxonomy" id="1501432"/>
    <lineage>
        <taxon>Bacteria</taxon>
        <taxon>Pseudomonadati</taxon>
        <taxon>Pseudomonadota</taxon>
        <taxon>Gammaproteobacteria</taxon>
        <taxon>Pseudomonadales</taxon>
        <taxon>Pseudomonadaceae</taxon>
        <taxon>Thiopseudomonas</taxon>
    </lineage>
</organism>
<dbReference type="InterPro" id="IPR036942">
    <property type="entry name" value="Beta-barrel_TonB_sf"/>
</dbReference>
<evidence type="ECO:0000256" key="5">
    <source>
        <dbReference type="ARBA" id="ARBA00023077"/>
    </source>
</evidence>
<feature type="signal peptide" evidence="10">
    <location>
        <begin position="1"/>
        <end position="26"/>
    </location>
</feature>
<evidence type="ECO:0000256" key="7">
    <source>
        <dbReference type="ARBA" id="ARBA00023237"/>
    </source>
</evidence>
<dbReference type="InterPro" id="IPR039426">
    <property type="entry name" value="TonB-dep_rcpt-like"/>
</dbReference>
<evidence type="ECO:0000256" key="10">
    <source>
        <dbReference type="SAM" id="SignalP"/>
    </source>
</evidence>
<keyword evidence="14" id="KW-1185">Reference proteome</keyword>
<comment type="similarity">
    <text evidence="8 9">Belongs to the TonB-dependent receptor family.</text>
</comment>
<evidence type="ECO:0000256" key="1">
    <source>
        <dbReference type="ARBA" id="ARBA00004571"/>
    </source>
</evidence>
<dbReference type="Gene3D" id="2.170.130.10">
    <property type="entry name" value="TonB-dependent receptor, plug domain"/>
    <property type="match status" value="1"/>
</dbReference>
<dbReference type="PROSITE" id="PS52016">
    <property type="entry name" value="TONB_DEPENDENT_REC_3"/>
    <property type="match status" value="1"/>
</dbReference>
<gene>
    <name evidence="13" type="ORF">DFQ45_11244</name>
</gene>
<feature type="chain" id="PRO_5020540295" evidence="10">
    <location>
        <begin position="27"/>
        <end position="685"/>
    </location>
</feature>
<dbReference type="GO" id="GO:0015344">
    <property type="term" value="F:siderophore uptake transmembrane transporter activity"/>
    <property type="evidence" value="ECO:0007669"/>
    <property type="project" value="TreeGrafter"/>
</dbReference>
<dbReference type="RefSeq" id="WP_101496039.1">
    <property type="nucleotide sequence ID" value="NZ_LNJZ01000003.1"/>
</dbReference>
<dbReference type="SUPFAM" id="SSF56935">
    <property type="entry name" value="Porins"/>
    <property type="match status" value="1"/>
</dbReference>
<evidence type="ECO:0000256" key="3">
    <source>
        <dbReference type="ARBA" id="ARBA00022452"/>
    </source>
</evidence>
<feature type="domain" description="TonB-dependent receptor plug" evidence="12">
    <location>
        <begin position="50"/>
        <end position="152"/>
    </location>
</feature>
<evidence type="ECO:0000256" key="6">
    <source>
        <dbReference type="ARBA" id="ARBA00023136"/>
    </source>
</evidence>
<dbReference type="GO" id="GO:0009279">
    <property type="term" value="C:cell outer membrane"/>
    <property type="evidence" value="ECO:0007669"/>
    <property type="project" value="UniProtKB-SubCell"/>
</dbReference>
<evidence type="ECO:0000313" key="14">
    <source>
        <dbReference type="Proteomes" id="UP000294575"/>
    </source>
</evidence>
<proteinExistence type="inferred from homology"/>
<dbReference type="Pfam" id="PF00593">
    <property type="entry name" value="TonB_dep_Rec_b-barrel"/>
    <property type="match status" value="1"/>
</dbReference>
<dbReference type="PANTHER" id="PTHR30069">
    <property type="entry name" value="TONB-DEPENDENT OUTER MEMBRANE RECEPTOR"/>
    <property type="match status" value="1"/>
</dbReference>
<name>A0A4V3D4J3_9GAMM</name>
<dbReference type="Proteomes" id="UP000294575">
    <property type="component" value="Unassembled WGS sequence"/>
</dbReference>
<dbReference type="AlphaFoldDB" id="A0A4V3D4J3"/>
<keyword evidence="2 8" id="KW-0813">Transport</keyword>
<dbReference type="GO" id="GO:0044718">
    <property type="term" value="P:siderophore transmembrane transport"/>
    <property type="evidence" value="ECO:0007669"/>
    <property type="project" value="TreeGrafter"/>
</dbReference>
<evidence type="ECO:0000256" key="4">
    <source>
        <dbReference type="ARBA" id="ARBA00022692"/>
    </source>
</evidence>
<keyword evidence="10" id="KW-0732">Signal</keyword>
<sequence>MKRPIPFPFTAVALSIAPWLPSAVSAAPEELQLKPAFIHASPLSGTPTRMTTPAEVISAEQLASQGRSTLGETIEHLPGVRGSSFGAGASRPVIRGMDGARVKVLSDGIDVLDASTLSADHAVTTEPLLLQQIEVLKGPATLLYGGGAVGGVVNLLDRKIPTRLPDDGHEVQLGWQGNTVANESTFMAGATLGLGSLALRAEGLKRNADAYRLAGHEDGSRSRRQTGSYNDTDTVSLGMSWISDKGYTGLAYTRQSNVYGLLAHEHGHCHTHGQGAGLHWHCGSHGHGHGHDHDHDHGVPYIDMLQKRWDFRSEYSDPFAGFSNIKLRLGHSDYQHAEIEEGSVGTRFDSRSTDARLELTHEPVWGWRGVLGGQTLRRDFEATGEEAYVPQTLTRNHALFLLEEYQHGNWRYELGLRHEWQDIAVKSQQKDRNHAGTSLSLGTVWQFWPDYQVTASVSRSQRLPVAEELYAFGPHAASRTVEIGNDRLKKETSHNLDLGLHKTQGRVTFDLSLFQNRINDYIHGADTGERPGSDYRVIEYRQQNALFRGAEAQASYHFSNGLTAGVFGDHVRGKLRNGKGNLARIPAERLGVRAEYGFTDQLDGSFSFYRVMRQTQIADYESKTSGYNMLNASLAYNGQYHDTGYTLYLRGDNLLNIKAREHTSFIKDQVQLPGRNLTLGLKLSF</sequence>
<accession>A0A4V3D4J3</accession>
<dbReference type="Gene3D" id="2.40.170.20">
    <property type="entry name" value="TonB-dependent receptor, beta-barrel domain"/>
    <property type="match status" value="1"/>
</dbReference>
<comment type="subcellular location">
    <subcellularLocation>
        <location evidence="1 8">Cell outer membrane</location>
        <topology evidence="1 8">Multi-pass membrane protein</topology>
    </subcellularLocation>
</comment>
<evidence type="ECO:0000256" key="8">
    <source>
        <dbReference type="PROSITE-ProRule" id="PRU01360"/>
    </source>
</evidence>
<dbReference type="InterPro" id="IPR000531">
    <property type="entry name" value="Beta-barrel_TonB"/>
</dbReference>
<reference evidence="13 14" key="1">
    <citation type="submission" date="2019-03" db="EMBL/GenBank/DDBJ databases">
        <title>Genomic Encyclopedia of Type Strains, Phase IV (KMG-IV): sequencing the most valuable type-strain genomes for metagenomic binning, comparative biology and taxonomic classification.</title>
        <authorList>
            <person name="Goeker M."/>
        </authorList>
    </citation>
    <scope>NUCLEOTIDE SEQUENCE [LARGE SCALE GENOMIC DNA]</scope>
    <source>
        <strain evidence="13 14">DSM 28679</strain>
    </source>
</reference>
<dbReference type="Pfam" id="PF07715">
    <property type="entry name" value="Plug"/>
    <property type="match status" value="1"/>
</dbReference>
<keyword evidence="7 8" id="KW-0998">Cell outer membrane</keyword>
<dbReference type="EMBL" id="SNYK01000012">
    <property type="protein sequence ID" value="TDQ36497.1"/>
    <property type="molecule type" value="Genomic_DNA"/>
</dbReference>
<dbReference type="InterPro" id="IPR012910">
    <property type="entry name" value="Plug_dom"/>
</dbReference>
<keyword evidence="5 9" id="KW-0798">TonB box</keyword>